<evidence type="ECO:0000313" key="4">
    <source>
        <dbReference type="Proteomes" id="UP000622797"/>
    </source>
</evidence>
<sequence>MCPAIQPPMAQRELSFIHSRAPRAAGLSDKVVDEHKELVHDLYLTQNYTRDQVINYLKTNLGFSLSPDQFSKAIRRWGFRKQPRRGSCIEQPPHDTAGQCTSSDSTSVDDLTDHEPMVTDESSKRPRSVASSITRRSGITTLGPSSPLPHRPVKRPKPRSDPGDTTVGSPVHIALNFATDSDFIFTPSAEAESTHSSPLDQCMNDDELSAEYLACCYRYSKAFSYYCKISIPFRQKTSSANERRARMLDMARNAKTRKTREVVLVMMESELKISNDPLNRHGSSQFSPGQPEMCRRQSFLFHRHLAQIYSRRSDHTHQMQKHLDKARNFTAAYGPGSIDLWTLLRLLEGKKNHHVSQDLLDSLKWDEERLVPDMMACLDYCGMKLFQFDSFQQSDMAQRNRMNPTQMSDLALQRSSFHLWKKSSFLFTFLWKEMQLAQQAHSSWAQGLLDISATQFLMIVCRMIVHRSWSTYKPTEDLGEVEGSSFKPTPSHIRHCCHAIPSLLDDVVAMPGQIKREFVTQFVEHYSWCPPAACKGPLAQQIQTYQMEALESVLTTKRDSRSTTPTSIELREVTTLRTSTADSRHVSTDKEFLNWLAEQQQQLDSTGQRDTLIYIPGAKHPSSFNFSSIASYSTTSISTHHIYLNALNGNPTISRSLASQSSRSSQVSVSSSLRRFKAAALKWTSQPESASAVRIYNFNKRRQCSTSEVFPELDNDLQAFTVSADGIFPLVVDDRSTPEEGGGAS</sequence>
<reference evidence="3" key="2">
    <citation type="submission" date="2020-05" db="EMBL/GenBank/DDBJ databases">
        <authorList>
            <person name="Kim H.-S."/>
            <person name="Proctor R.H."/>
            <person name="Brown D.W."/>
        </authorList>
    </citation>
    <scope>NUCLEOTIDE SEQUENCE</scope>
    <source>
        <strain evidence="3">NRRL 20472</strain>
    </source>
</reference>
<name>A0A8H4WYE1_9HYPO</name>
<organism evidence="3 4">
    <name type="scientific">Fusarium sarcochroum</name>
    <dbReference type="NCBI Taxonomy" id="1208366"/>
    <lineage>
        <taxon>Eukaryota</taxon>
        <taxon>Fungi</taxon>
        <taxon>Dikarya</taxon>
        <taxon>Ascomycota</taxon>
        <taxon>Pezizomycotina</taxon>
        <taxon>Sordariomycetes</taxon>
        <taxon>Hypocreomycetidae</taxon>
        <taxon>Hypocreales</taxon>
        <taxon>Nectriaceae</taxon>
        <taxon>Fusarium</taxon>
        <taxon>Fusarium lateritium species complex</taxon>
    </lineage>
</organism>
<feature type="domain" description="Clr5" evidence="2">
    <location>
        <begin position="29"/>
        <end position="81"/>
    </location>
</feature>
<proteinExistence type="predicted"/>
<accession>A0A8H4WYE1</accession>
<feature type="region of interest" description="Disordered" evidence="1">
    <location>
        <begin position="84"/>
        <end position="170"/>
    </location>
</feature>
<evidence type="ECO:0000256" key="1">
    <source>
        <dbReference type="SAM" id="MobiDB-lite"/>
    </source>
</evidence>
<gene>
    <name evidence="3" type="ORF">FSARC_12128</name>
</gene>
<dbReference type="Pfam" id="PF14420">
    <property type="entry name" value="Clr5"/>
    <property type="match status" value="1"/>
</dbReference>
<comment type="caution">
    <text evidence="3">The sequence shown here is derived from an EMBL/GenBank/DDBJ whole genome shotgun (WGS) entry which is preliminary data.</text>
</comment>
<dbReference type="Proteomes" id="UP000622797">
    <property type="component" value="Unassembled WGS sequence"/>
</dbReference>
<feature type="compositionally biased region" description="Polar residues" evidence="1">
    <location>
        <begin position="129"/>
        <end position="144"/>
    </location>
</feature>
<dbReference type="InterPro" id="IPR025676">
    <property type="entry name" value="Clr5_dom"/>
</dbReference>
<evidence type="ECO:0000259" key="2">
    <source>
        <dbReference type="Pfam" id="PF14420"/>
    </source>
</evidence>
<keyword evidence="4" id="KW-1185">Reference proteome</keyword>
<reference evidence="3" key="1">
    <citation type="journal article" date="2020" name="BMC Genomics">
        <title>Correction to: Identification and distribution of gene clusters required for synthesis of sphingolipid metabolism inhibitors in diverse species of the filamentous fungus Fusarium.</title>
        <authorList>
            <person name="Kim H.S."/>
            <person name="Lohmar J.M."/>
            <person name="Busman M."/>
            <person name="Brown D.W."/>
            <person name="Naumann T.A."/>
            <person name="Divon H.H."/>
            <person name="Lysoe E."/>
            <person name="Uhlig S."/>
            <person name="Proctor R.H."/>
        </authorList>
    </citation>
    <scope>NUCLEOTIDE SEQUENCE</scope>
    <source>
        <strain evidence="3">NRRL 20472</strain>
    </source>
</reference>
<dbReference type="AlphaFoldDB" id="A0A8H4WYE1"/>
<feature type="compositionally biased region" description="Basic and acidic residues" evidence="1">
    <location>
        <begin position="111"/>
        <end position="124"/>
    </location>
</feature>
<dbReference type="OrthoDB" id="5363610at2759"/>
<protein>
    <recommendedName>
        <fullName evidence="2">Clr5 domain-containing protein</fullName>
    </recommendedName>
</protein>
<dbReference type="EMBL" id="JABEXW010000810">
    <property type="protein sequence ID" value="KAF4954515.1"/>
    <property type="molecule type" value="Genomic_DNA"/>
</dbReference>
<evidence type="ECO:0000313" key="3">
    <source>
        <dbReference type="EMBL" id="KAF4954515.1"/>
    </source>
</evidence>